<accession>A0A644XDY3</accession>
<dbReference type="GO" id="GO:0003677">
    <property type="term" value="F:DNA binding"/>
    <property type="evidence" value="ECO:0007669"/>
    <property type="project" value="InterPro"/>
</dbReference>
<dbReference type="InterPro" id="IPR001387">
    <property type="entry name" value="Cro/C1-type_HTH"/>
</dbReference>
<evidence type="ECO:0000259" key="1">
    <source>
        <dbReference type="PROSITE" id="PS50943"/>
    </source>
</evidence>
<dbReference type="CDD" id="cd00093">
    <property type="entry name" value="HTH_XRE"/>
    <property type="match status" value="1"/>
</dbReference>
<reference evidence="2" key="1">
    <citation type="submission" date="2019-08" db="EMBL/GenBank/DDBJ databases">
        <authorList>
            <person name="Kucharzyk K."/>
            <person name="Murdoch R.W."/>
            <person name="Higgins S."/>
            <person name="Loffler F."/>
        </authorList>
    </citation>
    <scope>NUCLEOTIDE SEQUENCE</scope>
</reference>
<feature type="domain" description="HTH cro/C1-type" evidence="1">
    <location>
        <begin position="11"/>
        <end position="66"/>
    </location>
</feature>
<dbReference type="AlphaFoldDB" id="A0A644XDY3"/>
<protein>
    <recommendedName>
        <fullName evidence="1">HTH cro/C1-type domain-containing protein</fullName>
    </recommendedName>
</protein>
<name>A0A644XDY3_9ZZZZ</name>
<dbReference type="PROSITE" id="PS50943">
    <property type="entry name" value="HTH_CROC1"/>
    <property type="match status" value="1"/>
</dbReference>
<organism evidence="2">
    <name type="scientific">bioreactor metagenome</name>
    <dbReference type="NCBI Taxonomy" id="1076179"/>
    <lineage>
        <taxon>unclassified sequences</taxon>
        <taxon>metagenomes</taxon>
        <taxon>ecological metagenomes</taxon>
    </lineage>
</organism>
<comment type="caution">
    <text evidence="2">The sequence shown here is derived from an EMBL/GenBank/DDBJ whole genome shotgun (WGS) entry which is preliminary data.</text>
</comment>
<dbReference type="EMBL" id="VSSQ01002256">
    <property type="protein sequence ID" value="MPM14299.1"/>
    <property type="molecule type" value="Genomic_DNA"/>
</dbReference>
<dbReference type="Gene3D" id="1.10.260.40">
    <property type="entry name" value="lambda repressor-like DNA-binding domains"/>
    <property type="match status" value="1"/>
</dbReference>
<dbReference type="SMART" id="SM00530">
    <property type="entry name" value="HTH_XRE"/>
    <property type="match status" value="1"/>
</dbReference>
<evidence type="ECO:0000313" key="2">
    <source>
        <dbReference type="EMBL" id="MPM14299.1"/>
    </source>
</evidence>
<sequence>MDNSTLISQRILELCRERNITVGKLCSTAGTTASTVHDIVAGVTKNPRVFTLKKLCDALGITLSEFFDTPEFNSMNVEPD</sequence>
<gene>
    <name evidence="2" type="ORF">SDC9_60661</name>
</gene>
<dbReference type="InterPro" id="IPR010982">
    <property type="entry name" value="Lambda_DNA-bd_dom_sf"/>
</dbReference>
<dbReference type="SUPFAM" id="SSF47413">
    <property type="entry name" value="lambda repressor-like DNA-binding domains"/>
    <property type="match status" value="1"/>
</dbReference>
<dbReference type="Pfam" id="PF13443">
    <property type="entry name" value="HTH_26"/>
    <property type="match status" value="1"/>
</dbReference>
<proteinExistence type="predicted"/>